<dbReference type="AlphaFoldDB" id="A0A8J7DSH3"/>
<protein>
    <submittedName>
        <fullName evidence="1">Uncharacterized protein</fullName>
    </submittedName>
</protein>
<proteinExistence type="predicted"/>
<evidence type="ECO:0000313" key="1">
    <source>
        <dbReference type="EMBL" id="MBE9080284.1"/>
    </source>
</evidence>
<dbReference type="RefSeq" id="WP_193912078.1">
    <property type="nucleotide sequence ID" value="NZ_JADEXG010000098.1"/>
</dbReference>
<sequence length="115" mass="12301">MFKRFSKVSILLVTVTALVMVCLQSFGAKPALSEIPDLGSSNQSTLVATAALPPDLVPAVLGGRPVYVLYVTRAEDTVLIRCYPGYEPTITVRAMGNNPNANTQKEGVMMCRPSA</sequence>
<organism evidence="1 2">
    <name type="scientific">Vasconcelosia minhoensis LEGE 07310</name>
    <dbReference type="NCBI Taxonomy" id="915328"/>
    <lineage>
        <taxon>Bacteria</taxon>
        <taxon>Bacillati</taxon>
        <taxon>Cyanobacteriota</taxon>
        <taxon>Cyanophyceae</taxon>
        <taxon>Nodosilineales</taxon>
        <taxon>Cymatolegaceae</taxon>
        <taxon>Vasconcelosia</taxon>
        <taxon>Vasconcelosia minhoensis</taxon>
    </lineage>
</organism>
<gene>
    <name evidence="1" type="ORF">IQ241_23850</name>
</gene>
<dbReference type="EMBL" id="JADEXG010000098">
    <property type="protein sequence ID" value="MBE9080284.1"/>
    <property type="molecule type" value="Genomic_DNA"/>
</dbReference>
<keyword evidence="2" id="KW-1185">Reference proteome</keyword>
<reference evidence="1" key="1">
    <citation type="submission" date="2020-10" db="EMBL/GenBank/DDBJ databases">
        <authorList>
            <person name="Castelo-Branco R."/>
            <person name="Eusebio N."/>
            <person name="Adriana R."/>
            <person name="Vieira A."/>
            <person name="Brugerolle De Fraissinette N."/>
            <person name="Rezende De Castro R."/>
            <person name="Schneider M.P."/>
            <person name="Vasconcelos V."/>
            <person name="Leao P.N."/>
        </authorList>
    </citation>
    <scope>NUCLEOTIDE SEQUENCE</scope>
    <source>
        <strain evidence="1">LEGE 07310</strain>
    </source>
</reference>
<dbReference type="Proteomes" id="UP000636505">
    <property type="component" value="Unassembled WGS sequence"/>
</dbReference>
<accession>A0A8J7DSH3</accession>
<name>A0A8J7DSH3_9CYAN</name>
<evidence type="ECO:0000313" key="2">
    <source>
        <dbReference type="Proteomes" id="UP000636505"/>
    </source>
</evidence>
<comment type="caution">
    <text evidence="1">The sequence shown here is derived from an EMBL/GenBank/DDBJ whole genome shotgun (WGS) entry which is preliminary data.</text>
</comment>